<evidence type="ECO:0000256" key="5">
    <source>
        <dbReference type="ARBA" id="ARBA00023136"/>
    </source>
</evidence>
<dbReference type="Gene3D" id="2.170.130.10">
    <property type="entry name" value="TonB-dependent receptor, plug domain"/>
    <property type="match status" value="1"/>
</dbReference>
<dbReference type="GO" id="GO:0009279">
    <property type="term" value="C:cell outer membrane"/>
    <property type="evidence" value="ECO:0007669"/>
    <property type="project" value="UniProtKB-SubCell"/>
</dbReference>
<dbReference type="SUPFAM" id="SSF49464">
    <property type="entry name" value="Carboxypeptidase regulatory domain-like"/>
    <property type="match status" value="1"/>
</dbReference>
<keyword evidence="5" id="KW-0472">Membrane</keyword>
<dbReference type="InterPro" id="IPR037066">
    <property type="entry name" value="Plug_dom_sf"/>
</dbReference>
<dbReference type="GO" id="GO:0015344">
    <property type="term" value="F:siderophore uptake transmembrane transporter activity"/>
    <property type="evidence" value="ECO:0007669"/>
    <property type="project" value="TreeGrafter"/>
</dbReference>
<dbReference type="InterPro" id="IPR036942">
    <property type="entry name" value="Beta-barrel_TonB_sf"/>
</dbReference>
<dbReference type="InterPro" id="IPR057601">
    <property type="entry name" value="Oar-like_b-barrel"/>
</dbReference>
<dbReference type="InterPro" id="IPR008969">
    <property type="entry name" value="CarboxyPept-like_regulatory"/>
</dbReference>
<accession>A0A1H6BAU7</accession>
<name>A0A1H6BAU7_9BACT</name>
<evidence type="ECO:0000256" key="1">
    <source>
        <dbReference type="ARBA" id="ARBA00004571"/>
    </source>
</evidence>
<gene>
    <name evidence="9" type="ORF">SAMN05421819_3642</name>
</gene>
<dbReference type="PANTHER" id="PTHR30069:SF46">
    <property type="entry name" value="OAR PROTEIN"/>
    <property type="match status" value="1"/>
</dbReference>
<sequence length="1179" mass="129793">MHYRTLCLASGILLSASSLTAQEFTGHVADPSHAAVPKATITIHNQLTNVDVTTSTTHTGDYTVPYLKPGLYTVSVEADGFQKQNKTDITLEVDKTATINFTLKIGSTAEEVTVTADALLDRGKADVGEVVENQRITELPLNAGDPSTLAQLSAGVAWYGSKQYTRPFDQTQGALSINGGGEGNSVLMLDGVSNESPQGNAQVAYIPPIQAVQEFKIITNPYDAQFGRGQGGVIDMTLKSGGNKVHGSVYEYYRRSWLDANAWSNDYYGLNKSAHKVDQYGAELDGPILIPKLYNGRDRAFFVLQYENFDETEPNLITTSVPDPAWLKGDFSKLTYVGQGPELIYDPLTVTQNPTSGLYTRSQFPGNIIPANRISPTAAKILSYYPAPNFTPPASQNPYSGNYVVSLPIHEIYRNLLGKVDYNLTSRDRFTLRFGYWERRGAWNTNGLSGPVADVWPNGSRNETYAMEEVHTFTPNLVLDFKAVVTTFVQINLGGAQGFDQTTLGFPASLVSQYNGFNNYFPSIGLSGYAQLGNSGGNISPAHSLAMLPTLTWIKGRHSIHGGADVRFLQQTTHQVSGGASFSTGPSWTQNAYGYQASNIQSGNSIASFLLGTPDSGGVSINSTTYWSQHYYAPFLQDDWKLTNKLTLNLGLRWDLNGPQSERHNRGNYEFDTTTLNPVNSQVNHNLLPTGEQILGGMTFLGVNGNPRSFIPMIKTNVQPRVGFAYSLFNNTVIRGGYGIMYRNPIPGDNNLGFSANTQFVGTFDNGIHQNGTTIDNPFPGGIIQPTGSSLGLETGLGQSTWFINPHYKTPRFELYSLGFEQQFLKHDLINVTYSGSRSTRQDSSDNINHVSTAILELCNPELGGHPESCNAQVSNPFFDVPAFQGSSYYSSAFISFSAFTRANPAFSDVTEYQLNEGRSWYNSLQVTGTHRMSDNLTFHGTWTYSKTMDSGGFADGNYRILSRTIDGNDVTHRVTLSGVYMLPFGHKRRFLADSNRLVDAVLGGWELASLYIYETGHPWSFGGMDYLHNAGVKRYVDPRVPGAIRGVQPCVGEWNEQSYNSWTIVPYQVTQNLCRNAAGVTDYDFVSQAPYGPQPNIIYSGIRIPNFYQIDANLSKNFHPTDRFTVQLRLEGFNVPNHPAFQQGYDGNPSDPQFGTILRQNGQSNVPRQVQLAAKVIW</sequence>
<evidence type="ECO:0000313" key="10">
    <source>
        <dbReference type="Proteomes" id="UP000236728"/>
    </source>
</evidence>
<dbReference type="Gene3D" id="2.60.40.1120">
    <property type="entry name" value="Carboxypeptidase-like, regulatory domain"/>
    <property type="match status" value="1"/>
</dbReference>
<dbReference type="InterPro" id="IPR039426">
    <property type="entry name" value="TonB-dep_rcpt-like"/>
</dbReference>
<dbReference type="EMBL" id="FNVA01000006">
    <property type="protein sequence ID" value="SEG57505.1"/>
    <property type="molecule type" value="Genomic_DNA"/>
</dbReference>
<keyword evidence="3" id="KW-1134">Transmembrane beta strand</keyword>
<dbReference type="PANTHER" id="PTHR30069">
    <property type="entry name" value="TONB-DEPENDENT OUTER MEMBRANE RECEPTOR"/>
    <property type="match status" value="1"/>
</dbReference>
<keyword evidence="4" id="KW-0812">Transmembrane</keyword>
<evidence type="ECO:0000256" key="3">
    <source>
        <dbReference type="ARBA" id="ARBA00022452"/>
    </source>
</evidence>
<evidence type="ECO:0000256" key="4">
    <source>
        <dbReference type="ARBA" id="ARBA00022692"/>
    </source>
</evidence>
<evidence type="ECO:0000256" key="6">
    <source>
        <dbReference type="ARBA" id="ARBA00023237"/>
    </source>
</evidence>
<dbReference type="AlphaFoldDB" id="A0A1H6BAU7"/>
<feature type="chain" id="PRO_5009293532" evidence="7">
    <location>
        <begin position="22"/>
        <end position="1179"/>
    </location>
</feature>
<keyword evidence="2" id="KW-0813">Transport</keyword>
<dbReference type="Pfam" id="PF25183">
    <property type="entry name" value="OMP_b-brl_4"/>
    <property type="match status" value="1"/>
</dbReference>
<evidence type="ECO:0000256" key="7">
    <source>
        <dbReference type="SAM" id="SignalP"/>
    </source>
</evidence>
<dbReference type="GO" id="GO:0044718">
    <property type="term" value="P:siderophore transmembrane transport"/>
    <property type="evidence" value="ECO:0007669"/>
    <property type="project" value="TreeGrafter"/>
</dbReference>
<evidence type="ECO:0000259" key="8">
    <source>
        <dbReference type="Pfam" id="PF25183"/>
    </source>
</evidence>
<dbReference type="RefSeq" id="WP_160115222.1">
    <property type="nucleotide sequence ID" value="NZ_FNVA01000006.1"/>
</dbReference>
<reference evidence="9 10" key="1">
    <citation type="submission" date="2016-10" db="EMBL/GenBank/DDBJ databases">
        <authorList>
            <person name="de Groot N.N."/>
        </authorList>
    </citation>
    <scope>NUCLEOTIDE SEQUENCE [LARGE SCALE GENOMIC DNA]</scope>
    <source>
        <strain evidence="9 10">DSM 22489</strain>
    </source>
</reference>
<dbReference type="OrthoDB" id="97893at2"/>
<keyword evidence="10" id="KW-1185">Reference proteome</keyword>
<evidence type="ECO:0000313" key="9">
    <source>
        <dbReference type="EMBL" id="SEG57505.1"/>
    </source>
</evidence>
<keyword evidence="6" id="KW-0998">Cell outer membrane</keyword>
<dbReference type="Gene3D" id="2.40.170.20">
    <property type="entry name" value="TonB-dependent receptor, beta-barrel domain"/>
    <property type="match status" value="1"/>
</dbReference>
<feature type="domain" description="TonB-dependent transporter Oar-like beta-barrel" evidence="8">
    <location>
        <begin position="237"/>
        <end position="1172"/>
    </location>
</feature>
<dbReference type="Pfam" id="PF13620">
    <property type="entry name" value="CarboxypepD_reg"/>
    <property type="match status" value="1"/>
</dbReference>
<dbReference type="SUPFAM" id="SSF56935">
    <property type="entry name" value="Porins"/>
    <property type="match status" value="1"/>
</dbReference>
<evidence type="ECO:0000256" key="2">
    <source>
        <dbReference type="ARBA" id="ARBA00022448"/>
    </source>
</evidence>
<protein>
    <submittedName>
        <fullName evidence="9">TonB-dependent Receptor Plug Domain</fullName>
    </submittedName>
</protein>
<comment type="subcellular location">
    <subcellularLocation>
        <location evidence="1">Cell outer membrane</location>
        <topology evidence="1">Multi-pass membrane protein</topology>
    </subcellularLocation>
</comment>
<proteinExistence type="predicted"/>
<keyword evidence="7" id="KW-0732">Signal</keyword>
<feature type="signal peptide" evidence="7">
    <location>
        <begin position="1"/>
        <end position="21"/>
    </location>
</feature>
<organism evidence="9 10">
    <name type="scientific">Bryocella elongata</name>
    <dbReference type="NCBI Taxonomy" id="863522"/>
    <lineage>
        <taxon>Bacteria</taxon>
        <taxon>Pseudomonadati</taxon>
        <taxon>Acidobacteriota</taxon>
        <taxon>Terriglobia</taxon>
        <taxon>Terriglobales</taxon>
        <taxon>Acidobacteriaceae</taxon>
        <taxon>Bryocella</taxon>
    </lineage>
</organism>
<dbReference type="Proteomes" id="UP000236728">
    <property type="component" value="Unassembled WGS sequence"/>
</dbReference>
<keyword evidence="9" id="KW-0675">Receptor</keyword>